<dbReference type="PANTHER" id="PTHR11267:SF181">
    <property type="entry name" value="OPTOMOTOR-BLIND PROTEIN"/>
    <property type="match status" value="1"/>
</dbReference>
<evidence type="ECO:0000256" key="5">
    <source>
        <dbReference type="ARBA" id="ARBA00023163"/>
    </source>
</evidence>
<evidence type="ECO:0000259" key="9">
    <source>
        <dbReference type="PROSITE" id="PS50252"/>
    </source>
</evidence>
<dbReference type="OrthoDB" id="7442607at2759"/>
<keyword evidence="4 7" id="KW-0238">DNA-binding</keyword>
<dbReference type="AlphaFoldDB" id="E1ZX98"/>
<dbReference type="CDD" id="cd20681">
    <property type="entry name" value="T-box_Drosocross-like"/>
    <property type="match status" value="1"/>
</dbReference>
<evidence type="ECO:0000256" key="2">
    <source>
        <dbReference type="ARBA" id="ARBA00022473"/>
    </source>
</evidence>
<dbReference type="Pfam" id="PF00907">
    <property type="entry name" value="T-box"/>
    <property type="match status" value="1"/>
</dbReference>
<dbReference type="PROSITE" id="PS50252">
    <property type="entry name" value="TBOX_3"/>
    <property type="match status" value="1"/>
</dbReference>
<name>E1ZX98_CAMFO</name>
<gene>
    <name evidence="10" type="ORF">EAG_14100</name>
</gene>
<dbReference type="GO" id="GO:0005634">
    <property type="term" value="C:nucleus"/>
    <property type="evidence" value="ECO:0007669"/>
    <property type="project" value="UniProtKB-SubCell"/>
</dbReference>
<dbReference type="GO" id="GO:0000785">
    <property type="term" value="C:chromatin"/>
    <property type="evidence" value="ECO:0007669"/>
    <property type="project" value="TreeGrafter"/>
</dbReference>
<evidence type="ECO:0000256" key="1">
    <source>
        <dbReference type="ARBA" id="ARBA00004123"/>
    </source>
</evidence>
<evidence type="ECO:0000313" key="10">
    <source>
        <dbReference type="EMBL" id="EFN74188.1"/>
    </source>
</evidence>
<evidence type="ECO:0000256" key="7">
    <source>
        <dbReference type="PROSITE-ProRule" id="PRU00201"/>
    </source>
</evidence>
<evidence type="ECO:0000256" key="6">
    <source>
        <dbReference type="ARBA" id="ARBA00023242"/>
    </source>
</evidence>
<evidence type="ECO:0000256" key="3">
    <source>
        <dbReference type="ARBA" id="ARBA00023015"/>
    </source>
</evidence>
<dbReference type="InterPro" id="IPR046360">
    <property type="entry name" value="T-box_DNA-bd"/>
</dbReference>
<sequence>MSFQVPLQDTNVNVLIPMDLQMQLQNRQLHFASQQIAHRTDHRTDEKSYPTTWTRSLLPGVNVELQNRTLWEQFHAETTEMIITKSGRRMFPSIQLTVNGLNKQDYYYVVMEIAPASDRRHKYCGNSGGNDENTNKSNIGWSIAGSAEPQQPFLRRVFFHPDNPSTGEHWMQNSINFSKLKLTNNIVDHRNNVVLTSMHKYVPKIWIINCANTTNLIDLFSHPTSSFVFKETEFIAVTAYQNENITKLKINNNPFAKGFRETGQSRCKRKYRQISHASQVDDEEGNSSSDSSESNHSASSLDLTQKSKSESKNKNSDNCDDIKPLAGEERSLKLESNNESEVPSPFHRPWLDTSSNKRKPMVPISMMPPIPSLPVINNLRETFSVPYYLHMPFIAQQNLARCYQYDCPMFRSKRL</sequence>
<protein>
    <submittedName>
        <fullName evidence="10">T-box protein 2</fullName>
    </submittedName>
</protein>
<organism evidence="11">
    <name type="scientific">Camponotus floridanus</name>
    <name type="common">Florida carpenter ant</name>
    <dbReference type="NCBI Taxonomy" id="104421"/>
    <lineage>
        <taxon>Eukaryota</taxon>
        <taxon>Metazoa</taxon>
        <taxon>Ecdysozoa</taxon>
        <taxon>Arthropoda</taxon>
        <taxon>Hexapoda</taxon>
        <taxon>Insecta</taxon>
        <taxon>Pterygota</taxon>
        <taxon>Neoptera</taxon>
        <taxon>Endopterygota</taxon>
        <taxon>Hymenoptera</taxon>
        <taxon>Apocrita</taxon>
        <taxon>Aculeata</taxon>
        <taxon>Formicoidea</taxon>
        <taxon>Formicidae</taxon>
        <taxon>Formicinae</taxon>
        <taxon>Camponotus</taxon>
    </lineage>
</organism>
<dbReference type="GO" id="GO:0000981">
    <property type="term" value="F:DNA-binding transcription factor activity, RNA polymerase II-specific"/>
    <property type="evidence" value="ECO:0007669"/>
    <property type="project" value="TreeGrafter"/>
</dbReference>
<dbReference type="InterPro" id="IPR001699">
    <property type="entry name" value="TF_T-box"/>
</dbReference>
<evidence type="ECO:0000256" key="4">
    <source>
        <dbReference type="ARBA" id="ARBA00023125"/>
    </source>
</evidence>
<keyword evidence="2" id="KW-0217">Developmental protein</keyword>
<dbReference type="InterPro" id="IPR018186">
    <property type="entry name" value="TF_T-box_CS"/>
</dbReference>
<dbReference type="PANTHER" id="PTHR11267">
    <property type="entry name" value="T-BOX PROTEIN-RELATED"/>
    <property type="match status" value="1"/>
</dbReference>
<dbReference type="Gene3D" id="2.60.40.820">
    <property type="entry name" value="Transcription factor, T-box"/>
    <property type="match status" value="1"/>
</dbReference>
<keyword evidence="11" id="KW-1185">Reference proteome</keyword>
<evidence type="ECO:0000256" key="8">
    <source>
        <dbReference type="SAM" id="MobiDB-lite"/>
    </source>
</evidence>
<dbReference type="EMBL" id="GL435030">
    <property type="protein sequence ID" value="EFN74188.1"/>
    <property type="molecule type" value="Genomic_DNA"/>
</dbReference>
<feature type="compositionally biased region" description="Low complexity" evidence="8">
    <location>
        <begin position="286"/>
        <end position="300"/>
    </location>
</feature>
<dbReference type="PRINTS" id="PR00937">
    <property type="entry name" value="TBOX"/>
</dbReference>
<dbReference type="GO" id="GO:0001708">
    <property type="term" value="P:cell fate specification"/>
    <property type="evidence" value="ECO:0007669"/>
    <property type="project" value="TreeGrafter"/>
</dbReference>
<dbReference type="GO" id="GO:0000978">
    <property type="term" value="F:RNA polymerase II cis-regulatory region sequence-specific DNA binding"/>
    <property type="evidence" value="ECO:0007669"/>
    <property type="project" value="InterPro"/>
</dbReference>
<dbReference type="InterPro" id="IPR008967">
    <property type="entry name" value="p53-like_TF_DNA-bd_sf"/>
</dbReference>
<keyword evidence="6 7" id="KW-0539">Nucleus</keyword>
<comment type="caution">
    <text evidence="7">Lacks conserved residue(s) required for the propagation of feature annotation.</text>
</comment>
<dbReference type="InParanoid" id="E1ZX98"/>
<feature type="region of interest" description="Disordered" evidence="8">
    <location>
        <begin position="261"/>
        <end position="356"/>
    </location>
</feature>
<proteinExistence type="predicted"/>
<dbReference type="Proteomes" id="UP000000311">
    <property type="component" value="Unassembled WGS sequence"/>
</dbReference>
<dbReference type="SMART" id="SM00425">
    <property type="entry name" value="TBOX"/>
    <property type="match status" value="1"/>
</dbReference>
<keyword evidence="5" id="KW-0804">Transcription</keyword>
<feature type="compositionally biased region" description="Basic and acidic residues" evidence="8">
    <location>
        <begin position="305"/>
        <end position="333"/>
    </location>
</feature>
<comment type="subcellular location">
    <subcellularLocation>
        <location evidence="1 7">Nucleus</location>
    </subcellularLocation>
</comment>
<dbReference type="SUPFAM" id="SSF49417">
    <property type="entry name" value="p53-like transcription factors"/>
    <property type="match status" value="1"/>
</dbReference>
<dbReference type="FunFam" id="2.60.40.820:FF:000010">
    <property type="entry name" value="T-box transcription factor TBX6"/>
    <property type="match status" value="1"/>
</dbReference>
<dbReference type="STRING" id="104421.E1ZX98"/>
<dbReference type="OMA" id="PRIWIIR"/>
<feature type="domain" description="T-box" evidence="9">
    <location>
        <begin position="65"/>
        <end position="261"/>
    </location>
</feature>
<dbReference type="InterPro" id="IPR036960">
    <property type="entry name" value="T-box_sf"/>
</dbReference>
<evidence type="ECO:0000313" key="11">
    <source>
        <dbReference type="Proteomes" id="UP000000311"/>
    </source>
</evidence>
<keyword evidence="3" id="KW-0805">Transcription regulation</keyword>
<dbReference type="FunCoup" id="E1ZX98">
    <property type="interactions" value="103"/>
</dbReference>
<reference evidence="10 11" key="1">
    <citation type="journal article" date="2010" name="Science">
        <title>Genomic comparison of the ants Camponotus floridanus and Harpegnathos saltator.</title>
        <authorList>
            <person name="Bonasio R."/>
            <person name="Zhang G."/>
            <person name="Ye C."/>
            <person name="Mutti N.S."/>
            <person name="Fang X."/>
            <person name="Qin N."/>
            <person name="Donahue G."/>
            <person name="Yang P."/>
            <person name="Li Q."/>
            <person name="Li C."/>
            <person name="Zhang P."/>
            <person name="Huang Z."/>
            <person name="Berger S.L."/>
            <person name="Reinberg D."/>
            <person name="Wang J."/>
            <person name="Liebig J."/>
        </authorList>
    </citation>
    <scope>NUCLEOTIDE SEQUENCE [LARGE SCALE GENOMIC DNA]</scope>
    <source>
        <strain evidence="11">C129</strain>
    </source>
</reference>
<dbReference type="GO" id="GO:0045893">
    <property type="term" value="P:positive regulation of DNA-templated transcription"/>
    <property type="evidence" value="ECO:0007669"/>
    <property type="project" value="InterPro"/>
</dbReference>
<accession>E1ZX98</accession>
<dbReference type="PROSITE" id="PS01283">
    <property type="entry name" value="TBOX_1"/>
    <property type="match status" value="1"/>
</dbReference>